<feature type="signal peptide" evidence="1">
    <location>
        <begin position="1"/>
        <end position="20"/>
    </location>
</feature>
<sequence length="188" mass="20671">MNAANSMVRCGLTVAVALLAACASKPTIRTNVDPAADFSKYQTYGFFDEVTGRASAYDSFATRYIKTAIDNEMQKRGFQKSSNPQLLVNTHVQTKDKVKVTESPSGYYGYRYGMYGWGAGVSTSVDNYTEGTLNVDVIDSSTSRLLWEGVAVGRIHEKSRDDPQAAIDEVVRQVFEKFPKQPATTPQA</sequence>
<keyword evidence="1" id="KW-0732">Signal</keyword>
<dbReference type="InterPro" id="IPR025411">
    <property type="entry name" value="DUF4136"/>
</dbReference>
<dbReference type="RefSeq" id="WP_161814457.1">
    <property type="nucleotide sequence ID" value="NZ_BLJN01000005.1"/>
</dbReference>
<feature type="domain" description="DUF4136" evidence="2">
    <location>
        <begin position="29"/>
        <end position="179"/>
    </location>
</feature>
<reference evidence="4" key="1">
    <citation type="submission" date="2020-01" db="EMBL/GenBank/DDBJ databases">
        <title>'Steroidobacter agaridevorans' sp. nov., agar-degrading bacteria isolated from rhizosphere soils.</title>
        <authorList>
            <person name="Ikenaga M."/>
            <person name="Kataoka M."/>
            <person name="Murouchi A."/>
            <person name="Katsuragi S."/>
            <person name="Sakai M."/>
        </authorList>
    </citation>
    <scope>NUCLEOTIDE SEQUENCE [LARGE SCALE GENOMIC DNA]</scope>
    <source>
        <strain evidence="4">YU21-B</strain>
    </source>
</reference>
<comment type="caution">
    <text evidence="3">The sequence shown here is derived from an EMBL/GenBank/DDBJ whole genome shotgun (WGS) entry which is preliminary data.</text>
</comment>
<dbReference type="Gene3D" id="3.30.160.670">
    <property type="match status" value="1"/>
</dbReference>
<dbReference type="Pfam" id="PF13590">
    <property type="entry name" value="DUF4136"/>
    <property type="match status" value="1"/>
</dbReference>
<keyword evidence="4" id="KW-1185">Reference proteome</keyword>
<evidence type="ECO:0000313" key="3">
    <source>
        <dbReference type="EMBL" id="GFE82814.1"/>
    </source>
</evidence>
<feature type="chain" id="PRO_5032647414" evidence="1">
    <location>
        <begin position="21"/>
        <end position="188"/>
    </location>
</feature>
<accession>A0A829YHR2</accession>
<dbReference type="Proteomes" id="UP000445000">
    <property type="component" value="Unassembled WGS sequence"/>
</dbReference>
<keyword evidence="3" id="KW-0449">Lipoprotein</keyword>
<dbReference type="AlphaFoldDB" id="A0A829YHR2"/>
<dbReference type="EMBL" id="BLJN01000005">
    <property type="protein sequence ID" value="GFE82814.1"/>
    <property type="molecule type" value="Genomic_DNA"/>
</dbReference>
<evidence type="ECO:0000259" key="2">
    <source>
        <dbReference type="Pfam" id="PF13590"/>
    </source>
</evidence>
<gene>
    <name evidence="3" type="ORF">GCM10011487_48140</name>
</gene>
<name>A0A829YHR2_9GAMM</name>
<protein>
    <submittedName>
        <fullName evidence="3">Lipoprotein</fullName>
    </submittedName>
</protein>
<evidence type="ECO:0000256" key="1">
    <source>
        <dbReference type="SAM" id="SignalP"/>
    </source>
</evidence>
<proteinExistence type="predicted"/>
<organism evidence="3 4">
    <name type="scientific">Steroidobacter agaridevorans</name>
    <dbReference type="NCBI Taxonomy" id="2695856"/>
    <lineage>
        <taxon>Bacteria</taxon>
        <taxon>Pseudomonadati</taxon>
        <taxon>Pseudomonadota</taxon>
        <taxon>Gammaproteobacteria</taxon>
        <taxon>Steroidobacterales</taxon>
        <taxon>Steroidobacteraceae</taxon>
        <taxon>Steroidobacter</taxon>
    </lineage>
</organism>
<evidence type="ECO:0000313" key="4">
    <source>
        <dbReference type="Proteomes" id="UP000445000"/>
    </source>
</evidence>